<comment type="caution">
    <text evidence="1">The sequence shown here is derived from an EMBL/GenBank/DDBJ whole genome shotgun (WGS) entry which is preliminary data.</text>
</comment>
<evidence type="ECO:0000313" key="2">
    <source>
        <dbReference type="Proteomes" id="UP000714275"/>
    </source>
</evidence>
<proteinExistence type="predicted"/>
<dbReference type="InterPro" id="IPR029058">
    <property type="entry name" value="AB_hydrolase_fold"/>
</dbReference>
<dbReference type="Gene3D" id="3.40.50.1820">
    <property type="entry name" value="alpha/beta hydrolase"/>
    <property type="match status" value="1"/>
</dbReference>
<dbReference type="EMBL" id="JABBWD010000007">
    <property type="protein sequence ID" value="KAG1780926.1"/>
    <property type="molecule type" value="Genomic_DNA"/>
</dbReference>
<evidence type="ECO:0000313" key="1">
    <source>
        <dbReference type="EMBL" id="KAG1780926.1"/>
    </source>
</evidence>
<evidence type="ECO:0008006" key="3">
    <source>
        <dbReference type="Google" id="ProtNLM"/>
    </source>
</evidence>
<dbReference type="SUPFAM" id="SSF53474">
    <property type="entry name" value="alpha/beta-Hydrolases"/>
    <property type="match status" value="1"/>
</dbReference>
<dbReference type="Proteomes" id="UP000714275">
    <property type="component" value="Unassembled WGS sequence"/>
</dbReference>
<keyword evidence="2" id="KW-1185">Reference proteome</keyword>
<dbReference type="OrthoDB" id="3466517at2759"/>
<accession>A0A9P7A3S6</accession>
<gene>
    <name evidence="1" type="ORF">EV702DRAFT_1076344</name>
</gene>
<reference evidence="1" key="1">
    <citation type="journal article" date="2020" name="New Phytol.">
        <title>Comparative genomics reveals dynamic genome evolution in host specialist ectomycorrhizal fungi.</title>
        <authorList>
            <person name="Lofgren L.A."/>
            <person name="Nguyen N.H."/>
            <person name="Vilgalys R."/>
            <person name="Ruytinx J."/>
            <person name="Liao H.L."/>
            <person name="Branco S."/>
            <person name="Kuo A."/>
            <person name="LaButti K."/>
            <person name="Lipzen A."/>
            <person name="Andreopoulos W."/>
            <person name="Pangilinan J."/>
            <person name="Riley R."/>
            <person name="Hundley H."/>
            <person name="Na H."/>
            <person name="Barry K."/>
            <person name="Grigoriev I.V."/>
            <person name="Stajich J.E."/>
            <person name="Kennedy P.G."/>
        </authorList>
    </citation>
    <scope>NUCLEOTIDE SEQUENCE</scope>
    <source>
        <strain evidence="1">DOB743</strain>
    </source>
</reference>
<protein>
    <recommendedName>
        <fullName evidence="3">AB hydrolase-1 domain-containing protein</fullName>
    </recommendedName>
</protein>
<sequence length="355" mass="39531">MPTLIQLESLTVSDGVSYYYYDSGDVPGNTYTTLVFIPGMGFNGGVFRKLFPLAAAHRLRIVSLYRRDYNPTTSFRDADLAGLVSRTVEGQEGFLRSQAVDIATFLVMFAREQHIPLAEGSSGGIALVGWSLGSLHTHAVMAHLDALPSNVLSDLEKYLHTVVCHDVSGVFIGIPNLPGFNMKWWAETDVEKRFKLFYELVAAHFPNKDVTSGSIDDLEFYKSTDKAHSMHELSHEEFAELTSAKTFGASDALLVSIQLDVVRATTRRAIFDTALAEKFLPNLHVRYMCGGASPGFVVWVLHELRKCLADPKPIYGPDAEKARDVKFKFQAEGNHFVFWDEPEVALEQYIATINL</sequence>
<organism evidence="1 2">
    <name type="scientific">Suillus placidus</name>
    <dbReference type="NCBI Taxonomy" id="48579"/>
    <lineage>
        <taxon>Eukaryota</taxon>
        <taxon>Fungi</taxon>
        <taxon>Dikarya</taxon>
        <taxon>Basidiomycota</taxon>
        <taxon>Agaricomycotina</taxon>
        <taxon>Agaricomycetes</taxon>
        <taxon>Agaricomycetidae</taxon>
        <taxon>Boletales</taxon>
        <taxon>Suillineae</taxon>
        <taxon>Suillaceae</taxon>
        <taxon>Suillus</taxon>
    </lineage>
</organism>
<dbReference type="AlphaFoldDB" id="A0A9P7A3S6"/>
<name>A0A9P7A3S6_9AGAM</name>